<proteinExistence type="predicted"/>
<dbReference type="InterPro" id="IPR000182">
    <property type="entry name" value="GNAT_dom"/>
</dbReference>
<dbReference type="EMBL" id="JAOSKY010000019">
    <property type="protein sequence ID" value="MCU7251024.1"/>
    <property type="molecule type" value="Genomic_DNA"/>
</dbReference>
<gene>
    <name evidence="4" type="ORF">OC940_24700</name>
</gene>
<dbReference type="PANTHER" id="PTHR43877">
    <property type="entry name" value="AMINOALKYLPHOSPHONATE N-ACETYLTRANSFERASE-RELATED-RELATED"/>
    <property type="match status" value="1"/>
</dbReference>
<evidence type="ECO:0000256" key="1">
    <source>
        <dbReference type="ARBA" id="ARBA00022679"/>
    </source>
</evidence>
<evidence type="ECO:0000313" key="4">
    <source>
        <dbReference type="EMBL" id="MCU7251024.1"/>
    </source>
</evidence>
<dbReference type="PROSITE" id="PS51186">
    <property type="entry name" value="GNAT"/>
    <property type="match status" value="1"/>
</dbReference>
<keyword evidence="2" id="KW-0012">Acyltransferase</keyword>
<dbReference type="Pfam" id="PF00583">
    <property type="entry name" value="Acetyltransf_1"/>
    <property type="match status" value="1"/>
</dbReference>
<dbReference type="AlphaFoldDB" id="A0A9X2XM93"/>
<evidence type="ECO:0000256" key="2">
    <source>
        <dbReference type="ARBA" id="ARBA00023315"/>
    </source>
</evidence>
<evidence type="ECO:0000259" key="3">
    <source>
        <dbReference type="PROSITE" id="PS51186"/>
    </source>
</evidence>
<keyword evidence="5" id="KW-1185">Reference proteome</keyword>
<feature type="domain" description="N-acetyltransferase" evidence="3">
    <location>
        <begin position="34"/>
        <end position="168"/>
    </location>
</feature>
<organism evidence="4 5">
    <name type="scientific">Pseudomonas koreensis</name>
    <dbReference type="NCBI Taxonomy" id="198620"/>
    <lineage>
        <taxon>Bacteria</taxon>
        <taxon>Pseudomonadati</taxon>
        <taxon>Pseudomonadota</taxon>
        <taxon>Gammaproteobacteria</taxon>
        <taxon>Pseudomonadales</taxon>
        <taxon>Pseudomonadaceae</taxon>
        <taxon>Pseudomonas</taxon>
    </lineage>
</organism>
<accession>A0A9X2XM93</accession>
<dbReference type="SUPFAM" id="SSF55729">
    <property type="entry name" value="Acyl-CoA N-acyltransferases (Nat)"/>
    <property type="match status" value="1"/>
</dbReference>
<dbReference type="PANTHER" id="PTHR43877:SF1">
    <property type="entry name" value="ACETYLTRANSFERASE"/>
    <property type="match status" value="1"/>
</dbReference>
<keyword evidence="1" id="KW-0808">Transferase</keyword>
<reference evidence="4" key="1">
    <citation type="submission" date="2022-09" db="EMBL/GenBank/DDBJ databases">
        <authorList>
            <person name="Cesa-Luna C."/>
            <person name="Girard L."/>
            <person name="Lood C."/>
            <person name="Hofte M."/>
            <person name="De Mot R."/>
        </authorList>
    </citation>
    <scope>NUCLEOTIDE SEQUENCE</scope>
    <source>
        <strain evidence="4">B1M3-32</strain>
    </source>
</reference>
<name>A0A9X2XM93_9PSED</name>
<dbReference type="InterPro" id="IPR050832">
    <property type="entry name" value="Bact_Acetyltransf"/>
</dbReference>
<comment type="caution">
    <text evidence="4">The sequence shown here is derived from an EMBL/GenBank/DDBJ whole genome shotgun (WGS) entry which is preliminary data.</text>
</comment>
<dbReference type="Proteomes" id="UP001139955">
    <property type="component" value="Unassembled WGS sequence"/>
</dbReference>
<protein>
    <submittedName>
        <fullName evidence="4">GNAT family N-acetyltransferase</fullName>
    </submittedName>
</protein>
<dbReference type="CDD" id="cd04301">
    <property type="entry name" value="NAT_SF"/>
    <property type="match status" value="1"/>
</dbReference>
<evidence type="ECO:0000313" key="5">
    <source>
        <dbReference type="Proteomes" id="UP001139955"/>
    </source>
</evidence>
<reference evidence="4" key="2">
    <citation type="journal article" date="2023" name="mSystems">
        <title>Charting the Lipopeptidome of Nonpathogenic Pseudomonas.</title>
        <authorList>
            <person name="Cesa-Luna C."/>
            <person name="Geudens N."/>
            <person name="Girard L."/>
            <person name="De Roo V."/>
            <person name="Maklad H.R."/>
            <person name="Martins J.C."/>
            <person name="Hofte M."/>
            <person name="De Mot R."/>
        </authorList>
    </citation>
    <scope>NUCLEOTIDE SEQUENCE</scope>
    <source>
        <strain evidence="4">B1M3-32</strain>
    </source>
</reference>
<sequence>MSPPTVTEVAPTFCFLMRRDLDEDMPAIQWPNGIELTAYRSELAPAVHHLMQLAFHEGGGRVPALDVWQQRFESDPEYDPALCLVASDAEGIVGVAQCWTSAYIKDLVVHPRAQRRGLGRALMLQAFTVFQQRREGFVDLKVLEDNQRAQRLYESLGMYVVRRELVPD</sequence>
<dbReference type="Gene3D" id="3.40.630.30">
    <property type="match status" value="1"/>
</dbReference>
<dbReference type="GO" id="GO:0016747">
    <property type="term" value="F:acyltransferase activity, transferring groups other than amino-acyl groups"/>
    <property type="evidence" value="ECO:0007669"/>
    <property type="project" value="InterPro"/>
</dbReference>
<dbReference type="InterPro" id="IPR016181">
    <property type="entry name" value="Acyl_CoA_acyltransferase"/>
</dbReference>